<dbReference type="AlphaFoldDB" id="Q2S3J7"/>
<evidence type="ECO:0000259" key="2">
    <source>
        <dbReference type="Pfam" id="PF13276"/>
    </source>
</evidence>
<dbReference type="InterPro" id="IPR025948">
    <property type="entry name" value="HTH-like_dom"/>
</dbReference>
<keyword evidence="4" id="KW-1185">Reference proteome</keyword>
<protein>
    <submittedName>
        <fullName evidence="3">Transposase, degenerate</fullName>
    </submittedName>
</protein>
<dbReference type="Proteomes" id="UP000008674">
    <property type="component" value="Chromosome"/>
</dbReference>
<accession>Q2S3J7</accession>
<dbReference type="eggNOG" id="COG2801">
    <property type="taxonomic scope" value="Bacteria"/>
</dbReference>
<dbReference type="RefSeq" id="WP_011403862.1">
    <property type="nucleotide sequence ID" value="NC_007677.1"/>
</dbReference>
<dbReference type="EnsemblBacteria" id="ABC45540">
    <property type="protein sequence ID" value="ABC45540"/>
    <property type="gene ID" value="SRU_1105"/>
</dbReference>
<organism evidence="3 4">
    <name type="scientific">Salinibacter ruber (strain DSM 13855 / M31)</name>
    <dbReference type="NCBI Taxonomy" id="309807"/>
    <lineage>
        <taxon>Bacteria</taxon>
        <taxon>Pseudomonadati</taxon>
        <taxon>Rhodothermota</taxon>
        <taxon>Rhodothermia</taxon>
        <taxon>Rhodothermales</taxon>
        <taxon>Salinibacteraceae</taxon>
        <taxon>Salinibacter</taxon>
    </lineage>
</organism>
<reference evidence="3 4" key="1">
    <citation type="journal article" date="2005" name="Proc. Natl. Acad. Sci. U.S.A.">
        <title>The genome of Salinibacter ruber: convergence and gene exchange among hyperhalophilic bacteria and archaea.</title>
        <authorList>
            <person name="Mongodin E.F."/>
            <person name="Nelson K.E."/>
            <person name="Daugherty S."/>
            <person name="Deboy R.T."/>
            <person name="Wister J."/>
            <person name="Khouri H."/>
            <person name="Weidman J."/>
            <person name="Walsh D.A."/>
            <person name="Papke R.T."/>
            <person name="Sanchez Perez G."/>
            <person name="Sharma A.K."/>
            <person name="Nesbo C.L."/>
            <person name="MacLeod D."/>
            <person name="Bapteste E."/>
            <person name="Doolittle W.F."/>
            <person name="Charlebois R.L."/>
            <person name="Legault B."/>
            <person name="Rodriguez-Valera F."/>
        </authorList>
    </citation>
    <scope>NUCLEOTIDE SEQUENCE [LARGE SCALE GENOMIC DNA]</scope>
    <source>
        <strain evidence="4">DSM 13855 / CECT 5946 / M31</strain>
    </source>
</reference>
<feature type="domain" description="HTH-like" evidence="2">
    <location>
        <begin position="37"/>
        <end position="86"/>
    </location>
</feature>
<sequence>MDQHKEEHGLNRCLEAIDLPKSTYYYRKNRSDEPSEEEQELMDHIREIIGEHPSYGYRRILPELEERTGQAVNHKRLRRLLSEHELGLARQVSGHSPSPVQEILGDAAGNLNLVAGLDPGPLEAFSTDFTELSYAEGNRKAYLMAVARLESFCGSGLGGRAERESQARHALLEAGSRTDGEPGREARREDHSS</sequence>
<dbReference type="Pfam" id="PF13276">
    <property type="entry name" value="HTH_21"/>
    <property type="match status" value="1"/>
</dbReference>
<feature type="region of interest" description="Disordered" evidence="1">
    <location>
        <begin position="164"/>
        <end position="193"/>
    </location>
</feature>
<gene>
    <name evidence="3" type="ordered locus">SRU_1105</name>
</gene>
<dbReference type="HOGENOM" id="CLU_1407872_0_0_10"/>
<dbReference type="EMBL" id="CP000159">
    <property type="protein sequence ID" value="ABC45540.1"/>
    <property type="molecule type" value="Genomic_DNA"/>
</dbReference>
<dbReference type="KEGG" id="sru:SRU_1105"/>
<evidence type="ECO:0000313" key="3">
    <source>
        <dbReference type="EMBL" id="ABC45540.1"/>
    </source>
</evidence>
<dbReference type="OrthoDB" id="9815231at2"/>
<evidence type="ECO:0000313" key="4">
    <source>
        <dbReference type="Proteomes" id="UP000008674"/>
    </source>
</evidence>
<proteinExistence type="predicted"/>
<name>Q2S3J7_SALRD</name>
<evidence type="ECO:0000256" key="1">
    <source>
        <dbReference type="SAM" id="MobiDB-lite"/>
    </source>
</evidence>